<dbReference type="InterPro" id="IPR042566">
    <property type="entry name" value="L1_C"/>
</dbReference>
<sequence>PSDIKVIRSMLLRMSTAIEEIKETNKDFLRRLKEVEQRTGTLEEKSASTEEQMTALKAEIATLTRRVDDQENRRRNNLRILGFPEASEKGKPIQFLQVALPELLQLPENTVLDLEHAHRSLAPHPSEGQRPCPFIVKFLRFPMKELILHKARELGTLTWQGHRILIFPDLSRDLMEWRKKFLEVKRGLREHNLQYGLFYPATLKVTVNRVDSSFTSPKEAQAFLEEWKDPPGSLHP</sequence>
<protein>
    <recommendedName>
        <fullName evidence="4">L1 transposable element RRM domain-containing protein</fullName>
    </recommendedName>
</protein>
<accession>H3AZ64</accession>
<reference evidence="2" key="3">
    <citation type="submission" date="2025-09" db="UniProtKB">
        <authorList>
            <consortium name="Ensembl"/>
        </authorList>
    </citation>
    <scope>IDENTIFICATION</scope>
</reference>
<dbReference type="Bgee" id="ENSLACG00000013144">
    <property type="expression patterns" value="Expressed in muscle tissue and 1 other cell type or tissue"/>
</dbReference>
<dbReference type="Proteomes" id="UP000008672">
    <property type="component" value="Unassembled WGS sequence"/>
</dbReference>
<dbReference type="SUPFAM" id="SSF57997">
    <property type="entry name" value="Tropomyosin"/>
    <property type="match status" value="1"/>
</dbReference>
<keyword evidence="3" id="KW-1185">Reference proteome</keyword>
<dbReference type="InterPro" id="IPR004244">
    <property type="entry name" value="Transposase_22"/>
</dbReference>
<dbReference type="InParanoid" id="H3AZ64"/>
<proteinExistence type="predicted"/>
<reference evidence="2" key="2">
    <citation type="submission" date="2025-08" db="UniProtKB">
        <authorList>
            <consortium name="Ensembl"/>
        </authorList>
    </citation>
    <scope>IDENTIFICATION</scope>
</reference>
<keyword evidence="1" id="KW-0175">Coiled coil</keyword>
<dbReference type="eggNOG" id="ENOG502SRQ0">
    <property type="taxonomic scope" value="Eukaryota"/>
</dbReference>
<dbReference type="GeneTree" id="ENSGT00940000160789"/>
<dbReference type="HOGENOM" id="CLU_062834_2_1_1"/>
<name>H3AZ64_LATCH</name>
<reference evidence="3" key="1">
    <citation type="submission" date="2011-08" db="EMBL/GenBank/DDBJ databases">
        <title>The draft genome of Latimeria chalumnae.</title>
        <authorList>
            <person name="Di Palma F."/>
            <person name="Alfoldi J."/>
            <person name="Johnson J."/>
            <person name="Berlin A."/>
            <person name="Gnerre S."/>
            <person name="Jaffe D."/>
            <person name="MacCallum I."/>
            <person name="Young S."/>
            <person name="Walker B.J."/>
            <person name="Lander E."/>
            <person name="Lindblad-Toh K."/>
        </authorList>
    </citation>
    <scope>NUCLEOTIDE SEQUENCE [LARGE SCALE GENOMIC DNA]</scope>
    <source>
        <strain evidence="3">Wild caught</strain>
    </source>
</reference>
<evidence type="ECO:0008006" key="4">
    <source>
        <dbReference type="Google" id="ProtNLM"/>
    </source>
</evidence>
<dbReference type="Gene3D" id="3.30.70.1820">
    <property type="entry name" value="L1 transposable element, RRM domain"/>
    <property type="match status" value="1"/>
</dbReference>
<evidence type="ECO:0000256" key="1">
    <source>
        <dbReference type="SAM" id="Coils"/>
    </source>
</evidence>
<evidence type="ECO:0000313" key="3">
    <source>
        <dbReference type="Proteomes" id="UP000008672"/>
    </source>
</evidence>
<dbReference type="EMBL" id="AFYH01073465">
    <property type="status" value="NOT_ANNOTATED_CDS"/>
    <property type="molecule type" value="Genomic_DNA"/>
</dbReference>
<organism evidence="2 3">
    <name type="scientific">Latimeria chalumnae</name>
    <name type="common">Coelacanth</name>
    <dbReference type="NCBI Taxonomy" id="7897"/>
    <lineage>
        <taxon>Eukaryota</taxon>
        <taxon>Metazoa</taxon>
        <taxon>Chordata</taxon>
        <taxon>Craniata</taxon>
        <taxon>Vertebrata</taxon>
        <taxon>Euteleostomi</taxon>
        <taxon>Coelacanthiformes</taxon>
        <taxon>Coelacanthidae</taxon>
        <taxon>Latimeria</taxon>
    </lineage>
</organism>
<dbReference type="PANTHER" id="PTHR11505">
    <property type="entry name" value="L1 TRANSPOSABLE ELEMENT-RELATED"/>
    <property type="match status" value="1"/>
</dbReference>
<evidence type="ECO:0000313" key="2">
    <source>
        <dbReference type="Ensembl" id="ENSLACP00000014935.1"/>
    </source>
</evidence>
<dbReference type="Ensembl" id="ENSLACT00000015039.1">
    <property type="protein sequence ID" value="ENSLACP00000014935.1"/>
    <property type="gene ID" value="ENSLACG00000013144.1"/>
</dbReference>
<dbReference type="Gene3D" id="3.30.250.20">
    <property type="entry name" value="L1 transposable element, C-terminal domain"/>
    <property type="match status" value="1"/>
</dbReference>
<feature type="coiled-coil region" evidence="1">
    <location>
        <begin position="18"/>
        <end position="73"/>
    </location>
</feature>
<dbReference type="OMA" id="REHRISF"/>
<dbReference type="FunCoup" id="H3AZ64">
    <property type="interactions" value="240"/>
</dbReference>
<dbReference type="AlphaFoldDB" id="H3AZ64"/>